<name>A0AAU7YCF4_9VIRU</name>
<feature type="region of interest" description="Disordered" evidence="1">
    <location>
        <begin position="1"/>
        <end position="57"/>
    </location>
</feature>
<reference evidence="3" key="1">
    <citation type="submission" date="2024-05" db="EMBL/GenBank/DDBJ databases">
        <title>Viral Diversity and Horizontal Gene Transfer Among Viruses in Setosphaeria turcica Population from Northern Corn Leaf Blight of Maize.</title>
        <authorList>
            <person name="Jia J."/>
            <person name="Mu F."/>
        </authorList>
    </citation>
    <scope>NUCLEOTIDE SEQUENCE</scope>
    <source>
        <strain evidence="3">TG5</strain>
    </source>
</reference>
<sequence>MFDRRSQVSGRRRPQRSVRRPSTTDRSPERPPSTSSFAVSVAKSSRSGASSVSGDRTGRADSVVLPLTLYEYGFDASTAPILSQTEVFSDPRGVDFLNSPAGRQLRTLERQYASTVTQYLNRSVRMAGRRVLVLGSGSAKSTASILKRGVQSATFVDVSEAALRRLQENVIAIGADATVEVEYVCEDAWTFLESLEGEEYDLILALKCVGLILASGPGRDTPGMLDMVADALNPDGSFITDHHAAFSTPEWAGRPIAVGMEPALYDTATIGGRYAADVGYSWDISHADLDNVLRFSTPAAPHDVQVWHVFHFRARHPADEPVMGATITARQQRAPATITAPPHGEFDPVVDAMIPVNNRGVKRCPVPADIGSYDISRARPKFDGHPALLVLDGNTALVLSPTRSFMIGLAVTVSPKMILAAEIVEAVQGGVVVVATGLIDIGGQSADPNDLTALESVGRVLEALLPHGILISLPPLLRQLRGDAVVLPGPNGRDVTLPVDGVNVVSGGVSGCFFKTDRGHTIDAKPEDLPAALAVAKDALLLPDRFFVAPAPPGVVSEFSLDFADMTWKPIRLRPDKTFSDNPGAVIHTVVASLGSNNLRLTGTIEDLAKRILR</sequence>
<keyword evidence="3" id="KW-0489">Methyltransferase</keyword>
<accession>A0AAU7YCF4</accession>
<feature type="compositionally biased region" description="Basic residues" evidence="1">
    <location>
        <begin position="10"/>
        <end position="19"/>
    </location>
</feature>
<feature type="compositionally biased region" description="Low complexity" evidence="1">
    <location>
        <begin position="38"/>
        <end position="53"/>
    </location>
</feature>
<evidence type="ECO:0000313" key="3">
    <source>
        <dbReference type="EMBL" id="XBY85585.1"/>
    </source>
</evidence>
<dbReference type="InterPro" id="IPR029063">
    <property type="entry name" value="SAM-dependent_MTases_sf"/>
</dbReference>
<dbReference type="CDD" id="cd02440">
    <property type="entry name" value="AdoMet_MTases"/>
    <property type="match status" value="1"/>
</dbReference>
<dbReference type="Pfam" id="PF13649">
    <property type="entry name" value="Methyltransf_25"/>
    <property type="match status" value="1"/>
</dbReference>
<dbReference type="GO" id="GO:0008168">
    <property type="term" value="F:methyltransferase activity"/>
    <property type="evidence" value="ECO:0007669"/>
    <property type="project" value="UniProtKB-KW"/>
</dbReference>
<feature type="domain" description="Methyltransferase" evidence="2">
    <location>
        <begin position="131"/>
        <end position="236"/>
    </location>
</feature>
<dbReference type="GO" id="GO:0032259">
    <property type="term" value="P:methylation"/>
    <property type="evidence" value="ECO:0007669"/>
    <property type="project" value="UniProtKB-KW"/>
</dbReference>
<evidence type="ECO:0000259" key="2">
    <source>
        <dbReference type="Pfam" id="PF13649"/>
    </source>
</evidence>
<dbReference type="SUPFAM" id="SSF53335">
    <property type="entry name" value="S-adenosyl-L-methionine-dependent methyltransferases"/>
    <property type="match status" value="1"/>
</dbReference>
<dbReference type="Gene3D" id="3.40.50.150">
    <property type="entry name" value="Vaccinia Virus protein VP39"/>
    <property type="match status" value="1"/>
</dbReference>
<protein>
    <submittedName>
        <fullName evidence="3">Methyltransferase</fullName>
    </submittedName>
</protein>
<evidence type="ECO:0000256" key="1">
    <source>
        <dbReference type="SAM" id="MobiDB-lite"/>
    </source>
</evidence>
<keyword evidence="3" id="KW-0808">Transferase</keyword>
<organism evidence="3">
    <name type="scientific">Exserohilum turcicum polymycovirus 1</name>
    <dbReference type="NCBI Taxonomy" id="3229045"/>
    <lineage>
        <taxon>Viruses</taxon>
        <taxon>Riboviria</taxon>
        <taxon>Riboviria incertae sedis</taxon>
        <taxon>Polymycoviridae</taxon>
        <taxon>Polymycovirus</taxon>
    </lineage>
</organism>
<dbReference type="EMBL" id="PP926257">
    <property type="protein sequence ID" value="XBY85585.1"/>
    <property type="molecule type" value="Genomic_RNA"/>
</dbReference>
<dbReference type="InterPro" id="IPR041698">
    <property type="entry name" value="Methyltransf_25"/>
</dbReference>
<proteinExistence type="predicted"/>